<organism evidence="2 3">
    <name type="scientific">Kaistia dalseonensis</name>
    <dbReference type="NCBI Taxonomy" id="410840"/>
    <lineage>
        <taxon>Bacteria</taxon>
        <taxon>Pseudomonadati</taxon>
        <taxon>Pseudomonadota</taxon>
        <taxon>Alphaproteobacteria</taxon>
        <taxon>Hyphomicrobiales</taxon>
        <taxon>Kaistiaceae</taxon>
        <taxon>Kaistia</taxon>
    </lineage>
</organism>
<dbReference type="SUPFAM" id="SSF54427">
    <property type="entry name" value="NTF2-like"/>
    <property type="match status" value="1"/>
</dbReference>
<evidence type="ECO:0000313" key="3">
    <source>
        <dbReference type="Proteomes" id="UP001241603"/>
    </source>
</evidence>
<dbReference type="Pfam" id="PF12680">
    <property type="entry name" value="SnoaL_2"/>
    <property type="match status" value="1"/>
</dbReference>
<proteinExistence type="predicted"/>
<dbReference type="EMBL" id="JAUSVO010000005">
    <property type="protein sequence ID" value="MDQ0439135.1"/>
    <property type="molecule type" value="Genomic_DNA"/>
</dbReference>
<reference evidence="2 3" key="1">
    <citation type="submission" date="2023-07" db="EMBL/GenBank/DDBJ databases">
        <title>Genomic Encyclopedia of Type Strains, Phase IV (KMG-IV): sequencing the most valuable type-strain genomes for metagenomic binning, comparative biology and taxonomic classification.</title>
        <authorList>
            <person name="Goeker M."/>
        </authorList>
    </citation>
    <scope>NUCLEOTIDE SEQUENCE [LARGE SCALE GENOMIC DNA]</scope>
    <source>
        <strain evidence="2 3">B6-8</strain>
    </source>
</reference>
<accession>A0ABU0HBH8</accession>
<name>A0ABU0HBH8_9HYPH</name>
<dbReference type="InterPro" id="IPR037401">
    <property type="entry name" value="SnoaL-like"/>
</dbReference>
<dbReference type="InterPro" id="IPR032710">
    <property type="entry name" value="NTF2-like_dom_sf"/>
</dbReference>
<comment type="caution">
    <text evidence="2">The sequence shown here is derived from an EMBL/GenBank/DDBJ whole genome shotgun (WGS) entry which is preliminary data.</text>
</comment>
<gene>
    <name evidence="2" type="ORF">QO014_003536</name>
</gene>
<dbReference type="Gene3D" id="3.10.450.50">
    <property type="match status" value="1"/>
</dbReference>
<evidence type="ECO:0000259" key="1">
    <source>
        <dbReference type="Pfam" id="PF12680"/>
    </source>
</evidence>
<sequence>MTVSLPAPIARYFAGKNARDYATAISAFVPSAVVRDEGHRHEGQAAIAAWMEETTVRYDDRADVTGFAAEAGGRIKVRASVSGNFPGSPIAIGFVFTLEGERIAELEIGS</sequence>
<dbReference type="Proteomes" id="UP001241603">
    <property type="component" value="Unassembled WGS sequence"/>
</dbReference>
<protein>
    <recommendedName>
        <fullName evidence="1">SnoaL-like domain-containing protein</fullName>
    </recommendedName>
</protein>
<feature type="domain" description="SnoaL-like" evidence="1">
    <location>
        <begin position="10"/>
        <end position="105"/>
    </location>
</feature>
<dbReference type="RefSeq" id="WP_266350035.1">
    <property type="nucleotide sequence ID" value="NZ_JAPKNG010000005.1"/>
</dbReference>
<evidence type="ECO:0000313" key="2">
    <source>
        <dbReference type="EMBL" id="MDQ0439135.1"/>
    </source>
</evidence>
<keyword evidence="3" id="KW-1185">Reference proteome</keyword>